<organism evidence="1 2">
    <name type="scientific">Xenotaenia resolanae</name>
    <dbReference type="NCBI Taxonomy" id="208358"/>
    <lineage>
        <taxon>Eukaryota</taxon>
        <taxon>Metazoa</taxon>
        <taxon>Chordata</taxon>
        <taxon>Craniata</taxon>
        <taxon>Vertebrata</taxon>
        <taxon>Euteleostomi</taxon>
        <taxon>Actinopterygii</taxon>
        <taxon>Neopterygii</taxon>
        <taxon>Teleostei</taxon>
        <taxon>Neoteleostei</taxon>
        <taxon>Acanthomorphata</taxon>
        <taxon>Ovalentaria</taxon>
        <taxon>Atherinomorphae</taxon>
        <taxon>Cyprinodontiformes</taxon>
        <taxon>Goodeidae</taxon>
        <taxon>Xenotaenia</taxon>
    </lineage>
</organism>
<name>A0ABV0WJW9_9TELE</name>
<accession>A0ABV0WJW9</accession>
<dbReference type="Proteomes" id="UP001444071">
    <property type="component" value="Unassembled WGS sequence"/>
</dbReference>
<feature type="non-terminal residue" evidence="1">
    <location>
        <position position="1"/>
    </location>
</feature>
<evidence type="ECO:0000313" key="2">
    <source>
        <dbReference type="Proteomes" id="UP001444071"/>
    </source>
</evidence>
<evidence type="ECO:0000313" key="1">
    <source>
        <dbReference type="EMBL" id="MEQ2268732.1"/>
    </source>
</evidence>
<gene>
    <name evidence="1" type="ORF">XENORESO_013074</name>
</gene>
<sequence>QADPCCKCDFRRLLVTDWEMSHIMFHHQKTSMSYPATLRSADISQHVQLENPPESPNTNLASQKQDLTNTCVQSPCSERAEPLRIAPARCLSPSRCGHKSKKADLVSGDNISVSLCRRLLQEVHFSDSKQHKEEEDEMLRTVESSNYVSQLHGSTGMCEDDDEELQMLASLKRQQDEDECRAPALSASQIHQCDVSISLSSDDASTWTHILQAVNQGHHYQKEMNPLLQSNPRLLRLTDFRSGKDLISSLITYENLS</sequence>
<keyword evidence="2" id="KW-1185">Reference proteome</keyword>
<reference evidence="1 2" key="1">
    <citation type="submission" date="2021-06" db="EMBL/GenBank/DDBJ databases">
        <authorList>
            <person name="Palmer J.M."/>
        </authorList>
    </citation>
    <scope>NUCLEOTIDE SEQUENCE [LARGE SCALE GENOMIC DNA]</scope>
    <source>
        <strain evidence="1 2">XR_2019</strain>
        <tissue evidence="1">Muscle</tissue>
    </source>
</reference>
<dbReference type="EMBL" id="JAHRIM010050455">
    <property type="protein sequence ID" value="MEQ2268732.1"/>
    <property type="molecule type" value="Genomic_DNA"/>
</dbReference>
<comment type="caution">
    <text evidence="1">The sequence shown here is derived from an EMBL/GenBank/DDBJ whole genome shotgun (WGS) entry which is preliminary data.</text>
</comment>
<proteinExistence type="predicted"/>
<protein>
    <submittedName>
        <fullName evidence="1">Uncharacterized protein</fullName>
    </submittedName>
</protein>